<dbReference type="InterPro" id="IPR029069">
    <property type="entry name" value="HotDog_dom_sf"/>
</dbReference>
<organism evidence="3 4">
    <name type="scientific">Pseudonocardia hierapolitana</name>
    <dbReference type="NCBI Taxonomy" id="1128676"/>
    <lineage>
        <taxon>Bacteria</taxon>
        <taxon>Bacillati</taxon>
        <taxon>Actinomycetota</taxon>
        <taxon>Actinomycetes</taxon>
        <taxon>Pseudonocardiales</taxon>
        <taxon>Pseudonocardiaceae</taxon>
        <taxon>Pseudonocardia</taxon>
    </lineage>
</organism>
<dbReference type="Gene3D" id="3.10.129.10">
    <property type="entry name" value="Hotdog Thioesterase"/>
    <property type="match status" value="1"/>
</dbReference>
<accession>A0A561SKN7</accession>
<gene>
    <name evidence="3" type="ORF">FHX44_111314</name>
</gene>
<evidence type="ECO:0000313" key="4">
    <source>
        <dbReference type="Proteomes" id="UP000321261"/>
    </source>
</evidence>
<dbReference type="GO" id="GO:0016289">
    <property type="term" value="F:acyl-CoA hydrolase activity"/>
    <property type="evidence" value="ECO:0007669"/>
    <property type="project" value="UniProtKB-ARBA"/>
</dbReference>
<dbReference type="CDD" id="cd03443">
    <property type="entry name" value="PaaI_thioesterase"/>
    <property type="match status" value="1"/>
</dbReference>
<sequence length="150" mass="16360">MSPDMNTDVTARAAQAAAEARPEFGAFFLARFLDLDISYDDEARTCTVGLPYAGHLCNPQGSVHGGVIATAMDVSMGHLCHRFLSTAVTVEMNLRFFRPLTGRGRCTAALLNAGRRLVHLESRLVDDEGRLVAFAAGSWHRLERKDPDVA</sequence>
<dbReference type="NCBIfam" id="TIGR00369">
    <property type="entry name" value="unchar_dom_1"/>
    <property type="match status" value="1"/>
</dbReference>
<dbReference type="Proteomes" id="UP000321261">
    <property type="component" value="Unassembled WGS sequence"/>
</dbReference>
<evidence type="ECO:0000259" key="2">
    <source>
        <dbReference type="Pfam" id="PF03061"/>
    </source>
</evidence>
<keyword evidence="4" id="KW-1185">Reference proteome</keyword>
<reference evidence="3 4" key="1">
    <citation type="submission" date="2019-06" db="EMBL/GenBank/DDBJ databases">
        <title>Sequencing the genomes of 1000 actinobacteria strains.</title>
        <authorList>
            <person name="Klenk H.-P."/>
        </authorList>
    </citation>
    <scope>NUCLEOTIDE SEQUENCE [LARGE SCALE GENOMIC DNA]</scope>
    <source>
        <strain evidence="3 4">DSM 45671</strain>
    </source>
</reference>
<dbReference type="AlphaFoldDB" id="A0A561SKN7"/>
<name>A0A561SKN7_9PSEU</name>
<proteinExistence type="predicted"/>
<comment type="caution">
    <text evidence="3">The sequence shown here is derived from an EMBL/GenBank/DDBJ whole genome shotgun (WGS) entry which is preliminary data.</text>
</comment>
<protein>
    <submittedName>
        <fullName evidence="3">Uncharacterized protein (TIGR00369 family)</fullName>
    </submittedName>
</protein>
<evidence type="ECO:0000313" key="3">
    <source>
        <dbReference type="EMBL" id="TWF75430.1"/>
    </source>
</evidence>
<feature type="domain" description="Thioesterase" evidence="2">
    <location>
        <begin position="60"/>
        <end position="133"/>
    </location>
</feature>
<dbReference type="InterPro" id="IPR006683">
    <property type="entry name" value="Thioestr_dom"/>
</dbReference>
<evidence type="ECO:0000256" key="1">
    <source>
        <dbReference type="ARBA" id="ARBA00022801"/>
    </source>
</evidence>
<keyword evidence="1" id="KW-0378">Hydrolase</keyword>
<dbReference type="EMBL" id="VIWU01000001">
    <property type="protein sequence ID" value="TWF75430.1"/>
    <property type="molecule type" value="Genomic_DNA"/>
</dbReference>
<dbReference type="InterPro" id="IPR003736">
    <property type="entry name" value="PAAI_dom"/>
</dbReference>
<dbReference type="Pfam" id="PF03061">
    <property type="entry name" value="4HBT"/>
    <property type="match status" value="1"/>
</dbReference>
<dbReference type="SUPFAM" id="SSF54637">
    <property type="entry name" value="Thioesterase/thiol ester dehydrase-isomerase"/>
    <property type="match status" value="1"/>
</dbReference>
<dbReference type="OrthoDB" id="9813282at2"/>